<dbReference type="AlphaFoldDB" id="A0A914VS00"/>
<dbReference type="InterPro" id="IPR029058">
    <property type="entry name" value="AB_hydrolase_fold"/>
</dbReference>
<name>A0A914VS00_9BILA</name>
<feature type="signal peptide" evidence="8">
    <location>
        <begin position="1"/>
        <end position="19"/>
    </location>
</feature>
<keyword evidence="2 8" id="KW-0732">Signal</keyword>
<feature type="region of interest" description="Disordered" evidence="7">
    <location>
        <begin position="413"/>
        <end position="442"/>
    </location>
</feature>
<evidence type="ECO:0000256" key="5">
    <source>
        <dbReference type="ARBA" id="ARBA00023098"/>
    </source>
</evidence>
<evidence type="ECO:0000256" key="8">
    <source>
        <dbReference type="SAM" id="SignalP"/>
    </source>
</evidence>
<dbReference type="PANTHER" id="PTHR11005">
    <property type="entry name" value="LYSOSOMAL ACID LIPASE-RELATED"/>
    <property type="match status" value="1"/>
</dbReference>
<feature type="chain" id="PRO_5036718953" evidence="8">
    <location>
        <begin position="20"/>
        <end position="512"/>
    </location>
</feature>
<dbReference type="WBParaSite" id="PSAMB.scaffold2388size23462.g17604.t1">
    <property type="protein sequence ID" value="PSAMB.scaffold2388size23462.g17604.t1"/>
    <property type="gene ID" value="PSAMB.scaffold2388size23462.g17604"/>
</dbReference>
<evidence type="ECO:0000313" key="10">
    <source>
        <dbReference type="Proteomes" id="UP000887566"/>
    </source>
</evidence>
<evidence type="ECO:0000256" key="3">
    <source>
        <dbReference type="ARBA" id="ARBA00022801"/>
    </source>
</evidence>
<keyword evidence="3" id="KW-0378">Hydrolase</keyword>
<proteinExistence type="inferred from homology"/>
<protein>
    <submittedName>
        <fullName evidence="11">Partial AB-hydrolase lipase domain-containing protein</fullName>
    </submittedName>
</protein>
<dbReference type="GO" id="GO:0016787">
    <property type="term" value="F:hydrolase activity"/>
    <property type="evidence" value="ECO:0007669"/>
    <property type="project" value="UniProtKB-KW"/>
</dbReference>
<keyword evidence="10" id="KW-1185">Reference proteome</keyword>
<dbReference type="SUPFAM" id="SSF53474">
    <property type="entry name" value="alpha/beta-Hydrolases"/>
    <property type="match status" value="1"/>
</dbReference>
<sequence>MALLVFLMIAAGFFRLQSALVTNAKRAYDPLPEELMNTEQLIAHQEYGVQVHRVVTEDGYVLGMQRIACGRFASNCSAGRVPVLLMHGLAASSDVWVSDLYNQSLGFILADAGYDVWLGNCRGTSSSQDHISLSHLDPRYWEFSWEEMSDYDLPAMVDYIRNATAAARIHYVGHSQGTLIAFAKIADNPRFAEKIDLFFALAPVTTVGHITTPLRLLAPFASTIQRSLSLFGDRTLGHVSWVLGYVKPNCRQQTGWLDFCQYIIFFFAGAQDISHLDRMRMPVYLSHYPAETSMKNIVHFSQMVQSKQLARYDYGLMENLNHYLSFSPPTYDMSGARTKTVLFWSEQDAFASGLDVDSLMKKLPQYVDHRLDGFSHIDFLYASPRRPRLAAAASFRQFESFHSTKAPNIVRSRVEPPSHRCQRRRQSSSLVRDGNPEQVGLPSLADPVTALLQNDVRSLSQSTAPLSQADDQILDEQDAKRRIYGWRKAICASVVAEADDDDDNDDYVSMAD</sequence>
<dbReference type="Proteomes" id="UP000887566">
    <property type="component" value="Unplaced"/>
</dbReference>
<keyword evidence="5" id="KW-0443">Lipid metabolism</keyword>
<evidence type="ECO:0000259" key="9">
    <source>
        <dbReference type="Pfam" id="PF04083"/>
    </source>
</evidence>
<evidence type="ECO:0000256" key="1">
    <source>
        <dbReference type="ARBA" id="ARBA00010701"/>
    </source>
</evidence>
<feature type="domain" description="Partial AB-hydrolase lipase" evidence="9">
    <location>
        <begin position="38"/>
        <end position="99"/>
    </location>
</feature>
<dbReference type="FunFam" id="3.40.50.1820:FF:000057">
    <property type="entry name" value="Lipase"/>
    <property type="match status" value="1"/>
</dbReference>
<dbReference type="Gene3D" id="3.40.50.1820">
    <property type="entry name" value="alpha/beta hydrolase"/>
    <property type="match status" value="1"/>
</dbReference>
<keyword evidence="6" id="KW-0325">Glycoprotein</keyword>
<comment type="similarity">
    <text evidence="1">Belongs to the AB hydrolase superfamily. Lipase family.</text>
</comment>
<dbReference type="Pfam" id="PF04083">
    <property type="entry name" value="Abhydro_lipase"/>
    <property type="match status" value="1"/>
</dbReference>
<evidence type="ECO:0000313" key="11">
    <source>
        <dbReference type="WBParaSite" id="PSAMB.scaffold2388size23462.g17604.t1"/>
    </source>
</evidence>
<evidence type="ECO:0000256" key="6">
    <source>
        <dbReference type="ARBA" id="ARBA00023180"/>
    </source>
</evidence>
<dbReference type="GO" id="GO:0016042">
    <property type="term" value="P:lipid catabolic process"/>
    <property type="evidence" value="ECO:0007669"/>
    <property type="project" value="UniProtKB-KW"/>
</dbReference>
<evidence type="ECO:0000256" key="2">
    <source>
        <dbReference type="ARBA" id="ARBA00022729"/>
    </source>
</evidence>
<keyword evidence="4" id="KW-0442">Lipid degradation</keyword>
<evidence type="ECO:0000256" key="7">
    <source>
        <dbReference type="SAM" id="MobiDB-lite"/>
    </source>
</evidence>
<reference evidence="11" key="1">
    <citation type="submission" date="2022-11" db="UniProtKB">
        <authorList>
            <consortium name="WormBaseParasite"/>
        </authorList>
    </citation>
    <scope>IDENTIFICATION</scope>
</reference>
<accession>A0A914VS00</accession>
<evidence type="ECO:0000256" key="4">
    <source>
        <dbReference type="ARBA" id="ARBA00022963"/>
    </source>
</evidence>
<dbReference type="InterPro" id="IPR006693">
    <property type="entry name" value="AB_hydrolase_lipase"/>
</dbReference>
<organism evidence="10 11">
    <name type="scientific">Plectus sambesii</name>
    <dbReference type="NCBI Taxonomy" id="2011161"/>
    <lineage>
        <taxon>Eukaryota</taxon>
        <taxon>Metazoa</taxon>
        <taxon>Ecdysozoa</taxon>
        <taxon>Nematoda</taxon>
        <taxon>Chromadorea</taxon>
        <taxon>Plectida</taxon>
        <taxon>Plectina</taxon>
        <taxon>Plectoidea</taxon>
        <taxon>Plectidae</taxon>
        <taxon>Plectus</taxon>
    </lineage>
</organism>